<reference evidence="2 3" key="1">
    <citation type="submission" date="2018-06" db="EMBL/GenBank/DDBJ databases">
        <title>Genomic Encyclopedia of Type Strains, Phase III (KMG-III): the genomes of soil and plant-associated and newly described type strains.</title>
        <authorList>
            <person name="Whitman W."/>
        </authorList>
    </citation>
    <scope>NUCLEOTIDE SEQUENCE [LARGE SCALE GENOMIC DNA]</scope>
    <source>
        <strain evidence="2 3">ORS 1419</strain>
    </source>
</reference>
<evidence type="ECO:0000313" key="2">
    <source>
        <dbReference type="EMBL" id="PYE89646.1"/>
    </source>
</evidence>
<gene>
    <name evidence="2" type="ORF">C7477_103154</name>
</gene>
<accession>A0A318TE45</accession>
<evidence type="ECO:0000313" key="3">
    <source>
        <dbReference type="Proteomes" id="UP000247454"/>
    </source>
</evidence>
<sequence length="123" mass="13039">MTISEQAMKAATEAYMATESIVLDDAIEAALTAAEPYLRALPSKTGGPAFPRPQSETSMGGNYEQDGMSLRDWYAGQAIIGLIQGYAIAYGSPTNAMDEMAREAFSLADIMLLARDGGLHADA</sequence>
<comment type="caution">
    <text evidence="2">The sequence shown here is derived from an EMBL/GenBank/DDBJ whole genome shotgun (WGS) entry which is preliminary data.</text>
</comment>
<keyword evidence="3" id="KW-1185">Reference proteome</keyword>
<dbReference type="Proteomes" id="UP000247454">
    <property type="component" value="Unassembled WGS sequence"/>
</dbReference>
<dbReference type="OrthoDB" id="8404447at2"/>
<evidence type="ECO:0000256" key="1">
    <source>
        <dbReference type="SAM" id="MobiDB-lite"/>
    </source>
</evidence>
<feature type="region of interest" description="Disordered" evidence="1">
    <location>
        <begin position="42"/>
        <end position="63"/>
    </location>
</feature>
<name>A0A318TE45_9HYPH</name>
<dbReference type="EMBL" id="QJTF01000003">
    <property type="protein sequence ID" value="PYE89646.1"/>
    <property type="molecule type" value="Genomic_DNA"/>
</dbReference>
<organism evidence="2 3">
    <name type="scientific">Phyllobacterium leguminum</name>
    <dbReference type="NCBI Taxonomy" id="314237"/>
    <lineage>
        <taxon>Bacteria</taxon>
        <taxon>Pseudomonadati</taxon>
        <taxon>Pseudomonadota</taxon>
        <taxon>Alphaproteobacteria</taxon>
        <taxon>Hyphomicrobiales</taxon>
        <taxon>Phyllobacteriaceae</taxon>
        <taxon>Phyllobacterium</taxon>
    </lineage>
</organism>
<protein>
    <submittedName>
        <fullName evidence="2">Uncharacterized protein</fullName>
    </submittedName>
</protein>
<proteinExistence type="predicted"/>
<dbReference type="RefSeq" id="WP_110749126.1">
    <property type="nucleotide sequence ID" value="NZ_QJTF01000003.1"/>
</dbReference>
<dbReference type="AlphaFoldDB" id="A0A318TE45"/>